<proteinExistence type="predicted"/>
<organism evidence="1">
    <name type="scientific">Ostreococcus mediterraneus</name>
    <dbReference type="NCBI Taxonomy" id="1486918"/>
    <lineage>
        <taxon>Eukaryota</taxon>
        <taxon>Viridiplantae</taxon>
        <taxon>Chlorophyta</taxon>
        <taxon>Mamiellophyceae</taxon>
        <taxon>Mamiellales</taxon>
        <taxon>Bathycoccaceae</taxon>
        <taxon>Ostreococcus</taxon>
    </lineage>
</organism>
<dbReference type="AlphaFoldDB" id="A0A7S0KQ67"/>
<name>A0A7S0KQ67_9CHLO</name>
<gene>
    <name evidence="1" type="ORF">OMED0929_LOCUS7324</name>
</gene>
<dbReference type="EMBL" id="HBEW01008699">
    <property type="protein sequence ID" value="CAD8589134.1"/>
    <property type="molecule type" value="Transcribed_RNA"/>
</dbReference>
<evidence type="ECO:0000313" key="1">
    <source>
        <dbReference type="EMBL" id="CAD8589134.1"/>
    </source>
</evidence>
<protein>
    <submittedName>
        <fullName evidence="1">Uncharacterized protein</fullName>
    </submittedName>
</protein>
<accession>A0A7S0KQ67</accession>
<reference evidence="1" key="1">
    <citation type="submission" date="2021-01" db="EMBL/GenBank/DDBJ databases">
        <authorList>
            <person name="Corre E."/>
            <person name="Pelletier E."/>
            <person name="Niang G."/>
            <person name="Scheremetjew M."/>
            <person name="Finn R."/>
            <person name="Kale V."/>
            <person name="Holt S."/>
            <person name="Cochrane G."/>
            <person name="Meng A."/>
            <person name="Brown T."/>
            <person name="Cohen L."/>
        </authorList>
    </citation>
    <scope>NUCLEOTIDE SEQUENCE</scope>
    <source>
        <strain evidence="1">Clade-D-RCC2572</strain>
    </source>
</reference>
<sequence length="124" mass="13439">MAIDKLMMLSGAGTLSYGVQMKFAPKICSKIYWKEGERNNIDTVQSGWLGTVLLGSGAMQVMSALDGECTKNQIGGAALSWAVTIPEYFAQRDDFNGPMLYANGAMCTALTAVLLKAYLDKRDK</sequence>